<gene>
    <name evidence="1" type="ORF">DI555_03790</name>
</gene>
<dbReference type="EMBL" id="QFPX01000003">
    <property type="protein sequence ID" value="PZQ56492.1"/>
    <property type="molecule type" value="Genomic_DNA"/>
</dbReference>
<dbReference type="GO" id="GO:0006508">
    <property type="term" value="P:proteolysis"/>
    <property type="evidence" value="ECO:0007669"/>
    <property type="project" value="InterPro"/>
</dbReference>
<accession>A0A2W5NSE3</accession>
<comment type="caution">
    <text evidence="1">The sequence shown here is derived from an EMBL/GenBank/DDBJ whole genome shotgun (WGS) entry which is preliminary data.</text>
</comment>
<dbReference type="SUPFAM" id="SSF53474">
    <property type="entry name" value="alpha/beta-Hydrolases"/>
    <property type="match status" value="1"/>
</dbReference>
<dbReference type="Gene3D" id="3.40.50.1820">
    <property type="entry name" value="alpha/beta hydrolase"/>
    <property type="match status" value="1"/>
</dbReference>
<protein>
    <submittedName>
        <fullName evidence="1">Septum formation initiator</fullName>
    </submittedName>
</protein>
<dbReference type="AlphaFoldDB" id="A0A2W5NSE3"/>
<dbReference type="InterPro" id="IPR029058">
    <property type="entry name" value="AB_hydrolase_fold"/>
</dbReference>
<dbReference type="Proteomes" id="UP000249082">
    <property type="component" value="Unassembled WGS sequence"/>
</dbReference>
<dbReference type="InterPro" id="IPR001563">
    <property type="entry name" value="Peptidase_S10"/>
</dbReference>
<sequence length="509" mass="54588">MNFTPLQPFGRKQKSSLHLRVLTGIALVAASTGPLQTRAGEPPAGRVLIDVRVSKPDPAHPVRAELGLVPVSAGADSSPASAGYLSYTRKDAAPDRPVIFAFNGGPGASAAYLHMGLLGPELAHVPQDPADTGGKSSAVSGPRRIYDLADVVFIDPPGTGFSERPTGPAAAPYSTVEGDANAAADLVRQWLSAHKRLAAPVYILGESYGTIRAVAMLDALEKQGLAANVRGVVLLGQALNMIETSQRPDNVVTYAVSLPTLAAIACYHGMVKAPCAAESVTEEAARFAREDYLPALYRGRDLSQPERARLAARLAELTGISAAFYLANDLRISKERFRVELLRVKGKVMGRYDARYLADRPENVTTMMPGDPSSSISDAFGKAMTDYLATTLKVPGADAYKVIARFDGTWSYGAEDSPFADWPFMATVERHAASNACLRLFVGTGIYDTTTTIGAADYLFAQSSLPKDRYRNERYVGGHVFYSDDGSRARFQSDLAEFIKADSCRRTGK</sequence>
<name>A0A2W5NSE3_9SPHN</name>
<dbReference type="Pfam" id="PF00450">
    <property type="entry name" value="Peptidase_S10"/>
    <property type="match status" value="1"/>
</dbReference>
<reference evidence="1 2" key="1">
    <citation type="submission" date="2017-08" db="EMBL/GenBank/DDBJ databases">
        <title>Infants hospitalized years apart are colonized by the same room-sourced microbial strains.</title>
        <authorList>
            <person name="Brooks B."/>
            <person name="Olm M.R."/>
            <person name="Firek B.A."/>
            <person name="Baker R."/>
            <person name="Thomas B.C."/>
            <person name="Morowitz M.J."/>
            <person name="Banfield J.F."/>
        </authorList>
    </citation>
    <scope>NUCLEOTIDE SEQUENCE [LARGE SCALE GENOMIC DNA]</scope>
    <source>
        <strain evidence="1">S2_005_002_R2_33</strain>
    </source>
</reference>
<evidence type="ECO:0000313" key="2">
    <source>
        <dbReference type="Proteomes" id="UP000249082"/>
    </source>
</evidence>
<organism evidence="1 2">
    <name type="scientific">Novosphingobium pentaromativorans</name>
    <dbReference type="NCBI Taxonomy" id="205844"/>
    <lineage>
        <taxon>Bacteria</taxon>
        <taxon>Pseudomonadati</taxon>
        <taxon>Pseudomonadota</taxon>
        <taxon>Alphaproteobacteria</taxon>
        <taxon>Sphingomonadales</taxon>
        <taxon>Sphingomonadaceae</taxon>
        <taxon>Novosphingobium</taxon>
    </lineage>
</organism>
<evidence type="ECO:0000313" key="1">
    <source>
        <dbReference type="EMBL" id="PZQ56492.1"/>
    </source>
</evidence>
<dbReference type="GO" id="GO:0004185">
    <property type="term" value="F:serine-type carboxypeptidase activity"/>
    <property type="evidence" value="ECO:0007669"/>
    <property type="project" value="InterPro"/>
</dbReference>
<proteinExistence type="predicted"/>